<dbReference type="AlphaFoldDB" id="A0A0P0VWX3"/>
<reference evidence="2 3" key="3">
    <citation type="journal article" date="2013" name="Rice">
        <title>Improvement of the Oryza sativa Nipponbare reference genome using next generation sequence and optical map data.</title>
        <authorList>
            <person name="Kawahara Y."/>
            <person name="de la Bastide M."/>
            <person name="Hamilton J.P."/>
            <person name="Kanamori H."/>
            <person name="McCombie W.R."/>
            <person name="Ouyang S."/>
            <person name="Schwartz D.C."/>
            <person name="Tanaka T."/>
            <person name="Wu J."/>
            <person name="Zhou S."/>
            <person name="Childs K.L."/>
            <person name="Davidson R.M."/>
            <person name="Lin H."/>
            <person name="Quesada-Ocampo L."/>
            <person name="Vaillancourt B."/>
            <person name="Sakai H."/>
            <person name="Lee S.S."/>
            <person name="Kim J."/>
            <person name="Numa H."/>
            <person name="Itoh T."/>
            <person name="Buell C.R."/>
            <person name="Matsumoto T."/>
        </authorList>
    </citation>
    <scope>NUCLEOTIDE SEQUENCE [LARGE SCALE GENOMIC DNA]</scope>
    <source>
        <strain evidence="3">cv. Nipponbare</strain>
    </source>
</reference>
<feature type="region of interest" description="Disordered" evidence="1">
    <location>
        <begin position="39"/>
        <end position="134"/>
    </location>
</feature>
<proteinExistence type="predicted"/>
<reference evidence="3" key="1">
    <citation type="journal article" date="2005" name="Nature">
        <title>The map-based sequence of the rice genome.</title>
        <authorList>
            <consortium name="International rice genome sequencing project (IRGSP)"/>
            <person name="Matsumoto T."/>
            <person name="Wu J."/>
            <person name="Kanamori H."/>
            <person name="Katayose Y."/>
            <person name="Fujisawa M."/>
            <person name="Namiki N."/>
            <person name="Mizuno H."/>
            <person name="Yamamoto K."/>
            <person name="Antonio B.A."/>
            <person name="Baba T."/>
            <person name="Sakata K."/>
            <person name="Nagamura Y."/>
            <person name="Aoki H."/>
            <person name="Arikawa K."/>
            <person name="Arita K."/>
            <person name="Bito T."/>
            <person name="Chiden Y."/>
            <person name="Fujitsuka N."/>
            <person name="Fukunaka R."/>
            <person name="Hamada M."/>
            <person name="Harada C."/>
            <person name="Hayashi A."/>
            <person name="Hijishita S."/>
            <person name="Honda M."/>
            <person name="Hosokawa S."/>
            <person name="Ichikawa Y."/>
            <person name="Idonuma A."/>
            <person name="Iijima M."/>
            <person name="Ikeda M."/>
            <person name="Ikeno M."/>
            <person name="Ito K."/>
            <person name="Ito S."/>
            <person name="Ito T."/>
            <person name="Ito Y."/>
            <person name="Ito Y."/>
            <person name="Iwabuchi A."/>
            <person name="Kamiya K."/>
            <person name="Karasawa W."/>
            <person name="Kurita K."/>
            <person name="Katagiri S."/>
            <person name="Kikuta A."/>
            <person name="Kobayashi H."/>
            <person name="Kobayashi N."/>
            <person name="Machita K."/>
            <person name="Maehara T."/>
            <person name="Masukawa M."/>
            <person name="Mizubayashi T."/>
            <person name="Mukai Y."/>
            <person name="Nagasaki H."/>
            <person name="Nagata Y."/>
            <person name="Naito S."/>
            <person name="Nakashima M."/>
            <person name="Nakama Y."/>
            <person name="Nakamichi Y."/>
            <person name="Nakamura M."/>
            <person name="Meguro A."/>
            <person name="Negishi M."/>
            <person name="Ohta I."/>
            <person name="Ohta T."/>
            <person name="Okamoto M."/>
            <person name="Ono N."/>
            <person name="Saji S."/>
            <person name="Sakaguchi M."/>
            <person name="Sakai K."/>
            <person name="Shibata M."/>
            <person name="Shimokawa T."/>
            <person name="Song J."/>
            <person name="Takazaki Y."/>
            <person name="Terasawa K."/>
            <person name="Tsugane M."/>
            <person name="Tsuji K."/>
            <person name="Ueda S."/>
            <person name="Waki K."/>
            <person name="Yamagata H."/>
            <person name="Yamamoto M."/>
            <person name="Yamamoto S."/>
            <person name="Yamane H."/>
            <person name="Yoshiki S."/>
            <person name="Yoshihara R."/>
            <person name="Yukawa K."/>
            <person name="Zhong H."/>
            <person name="Yano M."/>
            <person name="Yuan Q."/>
            <person name="Ouyang S."/>
            <person name="Liu J."/>
            <person name="Jones K.M."/>
            <person name="Gansberger K."/>
            <person name="Moffat K."/>
            <person name="Hill J."/>
            <person name="Bera J."/>
            <person name="Fadrosh D."/>
            <person name="Jin S."/>
            <person name="Johri S."/>
            <person name="Kim M."/>
            <person name="Overton L."/>
            <person name="Reardon M."/>
            <person name="Tsitrin T."/>
            <person name="Vuong H."/>
            <person name="Weaver B."/>
            <person name="Ciecko A."/>
            <person name="Tallon L."/>
            <person name="Jackson J."/>
            <person name="Pai G."/>
            <person name="Aken S.V."/>
            <person name="Utterback T."/>
            <person name="Reidmuller S."/>
            <person name="Feldblyum T."/>
            <person name="Hsiao J."/>
            <person name="Zismann V."/>
            <person name="Iobst S."/>
            <person name="de Vazeille A.R."/>
            <person name="Buell C.R."/>
            <person name="Ying K."/>
            <person name="Li Y."/>
            <person name="Lu T."/>
            <person name="Huang Y."/>
            <person name="Zhao Q."/>
            <person name="Feng Q."/>
            <person name="Zhang L."/>
            <person name="Zhu J."/>
            <person name="Weng Q."/>
            <person name="Mu J."/>
            <person name="Lu Y."/>
            <person name="Fan D."/>
            <person name="Liu Y."/>
            <person name="Guan J."/>
            <person name="Zhang Y."/>
            <person name="Yu S."/>
            <person name="Liu X."/>
            <person name="Zhang Y."/>
            <person name="Hong G."/>
            <person name="Han B."/>
            <person name="Choisne N."/>
            <person name="Demange N."/>
            <person name="Orjeda G."/>
            <person name="Samain S."/>
            <person name="Cattolico L."/>
            <person name="Pelletier E."/>
            <person name="Couloux A."/>
            <person name="Segurens B."/>
            <person name="Wincker P."/>
            <person name="D'Hont A."/>
            <person name="Scarpelli C."/>
            <person name="Weissenbach J."/>
            <person name="Salanoubat M."/>
            <person name="Quetier F."/>
            <person name="Yu Y."/>
            <person name="Kim H.R."/>
            <person name="Rambo T."/>
            <person name="Currie J."/>
            <person name="Collura K."/>
            <person name="Luo M."/>
            <person name="Yang T."/>
            <person name="Ammiraju J.S.S."/>
            <person name="Engler F."/>
            <person name="Soderlund C."/>
            <person name="Wing R.A."/>
            <person name="Palmer L.E."/>
            <person name="de la Bastide M."/>
            <person name="Spiegel L."/>
            <person name="Nascimento L."/>
            <person name="Zutavern T."/>
            <person name="O'Shaughnessy A."/>
            <person name="Dike S."/>
            <person name="Dedhia N."/>
            <person name="Preston R."/>
            <person name="Balija V."/>
            <person name="McCombie W.R."/>
            <person name="Chow T."/>
            <person name="Chen H."/>
            <person name="Chung M."/>
            <person name="Chen C."/>
            <person name="Shaw J."/>
            <person name="Wu H."/>
            <person name="Hsiao K."/>
            <person name="Chao Y."/>
            <person name="Chu M."/>
            <person name="Cheng C."/>
            <person name="Hour A."/>
            <person name="Lee P."/>
            <person name="Lin S."/>
            <person name="Lin Y."/>
            <person name="Liou J."/>
            <person name="Liu S."/>
            <person name="Hsing Y."/>
            <person name="Raghuvanshi S."/>
            <person name="Mohanty A."/>
            <person name="Bharti A.K."/>
            <person name="Gaur A."/>
            <person name="Gupta V."/>
            <person name="Kumar D."/>
            <person name="Ravi V."/>
            <person name="Vij S."/>
            <person name="Kapur A."/>
            <person name="Khurana P."/>
            <person name="Khurana P."/>
            <person name="Khurana J.P."/>
            <person name="Tyagi A.K."/>
            <person name="Gaikwad K."/>
            <person name="Singh A."/>
            <person name="Dalal V."/>
            <person name="Srivastava S."/>
            <person name="Dixit A."/>
            <person name="Pal A.K."/>
            <person name="Ghazi I.A."/>
            <person name="Yadav M."/>
            <person name="Pandit A."/>
            <person name="Bhargava A."/>
            <person name="Sureshbabu K."/>
            <person name="Batra K."/>
            <person name="Sharma T.R."/>
            <person name="Mohapatra T."/>
            <person name="Singh N.K."/>
            <person name="Messing J."/>
            <person name="Nelson A.B."/>
            <person name="Fuks G."/>
            <person name="Kavchok S."/>
            <person name="Keizer G."/>
            <person name="Linton E."/>
            <person name="Llaca V."/>
            <person name="Song R."/>
            <person name="Tanyolac B."/>
            <person name="Young S."/>
            <person name="Ho-Il K."/>
            <person name="Hahn J.H."/>
            <person name="Sangsakoo G."/>
            <person name="Vanavichit A."/>
            <person name="de Mattos Luiz.A.T."/>
            <person name="Zimmer P.D."/>
            <person name="Malone G."/>
            <person name="Dellagostin O."/>
            <person name="de Oliveira A.C."/>
            <person name="Bevan M."/>
            <person name="Bancroft I."/>
            <person name="Minx P."/>
            <person name="Cordum H."/>
            <person name="Wilson R."/>
            <person name="Cheng Z."/>
            <person name="Jin W."/>
            <person name="Jiang J."/>
            <person name="Leong S.A."/>
            <person name="Iwama H."/>
            <person name="Gojobori T."/>
            <person name="Itoh T."/>
            <person name="Niimura Y."/>
            <person name="Fujii Y."/>
            <person name="Habara T."/>
            <person name="Sakai H."/>
            <person name="Sato Y."/>
            <person name="Wilson G."/>
            <person name="Kumar K."/>
            <person name="McCouch S."/>
            <person name="Juretic N."/>
            <person name="Hoen D."/>
            <person name="Wright S."/>
            <person name="Bruskiewich R."/>
            <person name="Bureau T."/>
            <person name="Miyao A."/>
            <person name="Hirochika H."/>
            <person name="Nishikawa T."/>
            <person name="Kadowaki K."/>
            <person name="Sugiura M."/>
            <person name="Burr B."/>
            <person name="Sasaki T."/>
        </authorList>
    </citation>
    <scope>NUCLEOTIDE SEQUENCE [LARGE SCALE GENOMIC DNA]</scope>
    <source>
        <strain evidence="3">cv. Nipponbare</strain>
    </source>
</reference>
<reference evidence="2 3" key="2">
    <citation type="journal article" date="2013" name="Plant Cell Physiol.">
        <title>Rice Annotation Project Database (RAP-DB): an integrative and interactive database for rice genomics.</title>
        <authorList>
            <person name="Sakai H."/>
            <person name="Lee S.S."/>
            <person name="Tanaka T."/>
            <person name="Numa H."/>
            <person name="Kim J."/>
            <person name="Kawahara Y."/>
            <person name="Wakimoto H."/>
            <person name="Yang C.C."/>
            <person name="Iwamoto M."/>
            <person name="Abe T."/>
            <person name="Yamada Y."/>
            <person name="Muto A."/>
            <person name="Inokuchi H."/>
            <person name="Ikemura T."/>
            <person name="Matsumoto T."/>
            <person name="Sasaki T."/>
            <person name="Itoh T."/>
        </authorList>
    </citation>
    <scope>NUCLEOTIDE SEQUENCE [LARGE SCALE GENOMIC DNA]</scope>
    <source>
        <strain evidence="3">cv. Nipponbare</strain>
    </source>
</reference>
<name>A0A0P0VWX3_ORYSJ</name>
<sequence>MNDKISAIISARCLLARCKHTSCSLAAGPPAVASPCACNTAGPTRRRSRRSSPLLLGRGAAGRRVSCACNTAGPHRRSRRADAPTEPRRSFPPLLGHGAAGRRASLRLQPAGPPRRRADGTAAPQGRRTAASTEPLLLRAAAPDSTARWPKPPLLPAARRRLSRKPLPPPLAWFFD</sequence>
<evidence type="ECO:0000256" key="1">
    <source>
        <dbReference type="SAM" id="MobiDB-lite"/>
    </source>
</evidence>
<protein>
    <submittedName>
        <fullName evidence="2">Os03g0325266 protein</fullName>
    </submittedName>
</protein>
<dbReference type="PaxDb" id="39947-A0A0P0VWX3"/>
<dbReference type="Proteomes" id="UP000059680">
    <property type="component" value="Chromosome 3"/>
</dbReference>
<accession>A0A0P0VWX3</accession>
<gene>
    <name evidence="2" type="ordered locus">Os03g0325266</name>
    <name evidence="2" type="ORF">OSNPB_030325266</name>
</gene>
<keyword evidence="3" id="KW-1185">Reference proteome</keyword>
<evidence type="ECO:0000313" key="3">
    <source>
        <dbReference type="Proteomes" id="UP000059680"/>
    </source>
</evidence>
<dbReference type="InParanoid" id="A0A0P0VWX3"/>
<dbReference type="EMBL" id="AP014959">
    <property type="protein sequence ID" value="BAS83981.1"/>
    <property type="molecule type" value="Genomic_DNA"/>
</dbReference>
<evidence type="ECO:0000313" key="2">
    <source>
        <dbReference type="EMBL" id="BAS83981.1"/>
    </source>
</evidence>
<feature type="compositionally biased region" description="Basic and acidic residues" evidence="1">
    <location>
        <begin position="80"/>
        <end position="89"/>
    </location>
</feature>
<organism evidence="2 3">
    <name type="scientific">Oryza sativa subsp. japonica</name>
    <name type="common">Rice</name>
    <dbReference type="NCBI Taxonomy" id="39947"/>
    <lineage>
        <taxon>Eukaryota</taxon>
        <taxon>Viridiplantae</taxon>
        <taxon>Streptophyta</taxon>
        <taxon>Embryophyta</taxon>
        <taxon>Tracheophyta</taxon>
        <taxon>Spermatophyta</taxon>
        <taxon>Magnoliopsida</taxon>
        <taxon>Liliopsida</taxon>
        <taxon>Poales</taxon>
        <taxon>Poaceae</taxon>
        <taxon>BOP clade</taxon>
        <taxon>Oryzoideae</taxon>
        <taxon>Oryzeae</taxon>
        <taxon>Oryzinae</taxon>
        <taxon>Oryza</taxon>
        <taxon>Oryza sativa</taxon>
    </lineage>
</organism>